<protein>
    <submittedName>
        <fullName evidence="2">Flavin-dependent dehydrogenase</fullName>
    </submittedName>
</protein>
<dbReference type="InterPro" id="IPR036188">
    <property type="entry name" value="FAD/NAD-bd_sf"/>
</dbReference>
<organism evidence="2 3">
    <name type="scientific">Rhizobium paknamense</name>
    <dbReference type="NCBI Taxonomy" id="1206817"/>
    <lineage>
        <taxon>Bacteria</taxon>
        <taxon>Pseudomonadati</taxon>
        <taxon>Pseudomonadota</taxon>
        <taxon>Alphaproteobacteria</taxon>
        <taxon>Hyphomicrobiales</taxon>
        <taxon>Rhizobiaceae</taxon>
        <taxon>Rhizobium/Agrobacterium group</taxon>
        <taxon>Rhizobium</taxon>
    </lineage>
</organism>
<dbReference type="InterPro" id="IPR002938">
    <property type="entry name" value="FAD-bd"/>
</dbReference>
<comment type="caution">
    <text evidence="2">The sequence shown here is derived from an EMBL/GenBank/DDBJ whole genome shotgun (WGS) entry which is preliminary data.</text>
</comment>
<dbReference type="Gene3D" id="3.30.9.100">
    <property type="match status" value="1"/>
</dbReference>
<dbReference type="PANTHER" id="PTHR43747:SF1">
    <property type="entry name" value="SLR1998 PROTEIN"/>
    <property type="match status" value="1"/>
</dbReference>
<keyword evidence="3" id="KW-1185">Reference proteome</keyword>
<dbReference type="RefSeq" id="WP_307157030.1">
    <property type="nucleotide sequence ID" value="NZ_JAUSWH010000002.1"/>
</dbReference>
<evidence type="ECO:0000259" key="1">
    <source>
        <dbReference type="Pfam" id="PF01494"/>
    </source>
</evidence>
<evidence type="ECO:0000313" key="3">
    <source>
        <dbReference type="Proteomes" id="UP001235269"/>
    </source>
</evidence>
<accession>A0ABU0I9B7</accession>
<sequence length="427" mass="46681">MKDAANGVIDADAIIIGAGPAGACLALNLAPFYRVLLIERQSGQSVTVGESLAPAARRLFRDMGLWESFLAEGHAPCHASRAFWGAELGFEADGLRDPDGPGWHLDRARFDLWLRQQAVGRGAALLQPARALNVGREADGWRVELAIGTNGKTMSATARLLIDAGGRASGLARHFKVERQVQDRLVCSYLHGDDTADRTAGTTFIEAEPDGWWYSAPLPGGRRVIAFHTDADLAADAGVTSVEGLMQRAMAQPHLSQLIENSGFHPGTALGYRAAQSSRLKCFQEKWAPVFCPETRKNQECFQEKWEPVLPAETRGSVLAVSTGSGWMAVGDAALAFDPLSAQGLFNALYTGLAAAEAADRFLQGNTDALIDYQAQLQPIWTAYCDHIHAWYGMERRWPDRPFWQRRHAQLAAHLSAQKERMTAFSR</sequence>
<proteinExistence type="predicted"/>
<dbReference type="PANTHER" id="PTHR43747">
    <property type="entry name" value="FAD-BINDING PROTEIN"/>
    <property type="match status" value="1"/>
</dbReference>
<dbReference type="SUPFAM" id="SSF51905">
    <property type="entry name" value="FAD/NAD(P)-binding domain"/>
    <property type="match status" value="1"/>
</dbReference>
<reference evidence="2 3" key="1">
    <citation type="submission" date="2023-07" db="EMBL/GenBank/DDBJ databases">
        <title>Genomic Encyclopedia of Type Strains, Phase IV (KMG-IV): sequencing the most valuable type-strain genomes for metagenomic binning, comparative biology and taxonomic classification.</title>
        <authorList>
            <person name="Goeker M."/>
        </authorList>
    </citation>
    <scope>NUCLEOTIDE SEQUENCE [LARGE SCALE GENOMIC DNA]</scope>
    <source>
        <strain evidence="2 3">DSM 100301</strain>
    </source>
</reference>
<dbReference type="Gene3D" id="3.50.50.60">
    <property type="entry name" value="FAD/NAD(P)-binding domain"/>
    <property type="match status" value="1"/>
</dbReference>
<feature type="domain" description="FAD-binding" evidence="1">
    <location>
        <begin position="11"/>
        <end position="186"/>
    </location>
</feature>
<dbReference type="Proteomes" id="UP001235269">
    <property type="component" value="Unassembled WGS sequence"/>
</dbReference>
<dbReference type="Pfam" id="PF01494">
    <property type="entry name" value="FAD_binding_3"/>
    <property type="match status" value="1"/>
</dbReference>
<name>A0ABU0I9B7_9HYPH</name>
<evidence type="ECO:0000313" key="2">
    <source>
        <dbReference type="EMBL" id="MDQ0454833.1"/>
    </source>
</evidence>
<dbReference type="EMBL" id="JAUSWH010000002">
    <property type="protein sequence ID" value="MDQ0454833.1"/>
    <property type="molecule type" value="Genomic_DNA"/>
</dbReference>
<gene>
    <name evidence="2" type="ORF">QO005_001160</name>
</gene>
<dbReference type="InterPro" id="IPR050816">
    <property type="entry name" value="Flavin-dep_Halogenase_NPB"/>
</dbReference>